<comment type="function">
    <text evidence="14">Cell wall formation.</text>
</comment>
<dbReference type="NCBIfam" id="TIGR01082">
    <property type="entry name" value="murC"/>
    <property type="match status" value="1"/>
</dbReference>
<evidence type="ECO:0000256" key="7">
    <source>
        <dbReference type="ARBA" id="ARBA00022741"/>
    </source>
</evidence>
<dbReference type="InterPro" id="IPR036565">
    <property type="entry name" value="Mur-like_cat_sf"/>
</dbReference>
<organism evidence="18 19">
    <name type="scientific">Candidatus Egerieicola pullicola</name>
    <dbReference type="NCBI Taxonomy" id="2840775"/>
    <lineage>
        <taxon>Bacteria</taxon>
        <taxon>Bacillati</taxon>
        <taxon>Bacillota</taxon>
        <taxon>Clostridia</taxon>
        <taxon>Eubacteriales</taxon>
        <taxon>Oscillospiraceae</taxon>
        <taxon>Oscillospiraceae incertae sedis</taxon>
        <taxon>Candidatus Egerieicola</taxon>
    </lineage>
</organism>
<protein>
    <recommendedName>
        <fullName evidence="3 14">UDP-N-acetylmuramate--L-alanine ligase</fullName>
        <ecNumber evidence="3 14">6.3.2.8</ecNumber>
    </recommendedName>
    <alternativeName>
        <fullName evidence="14">UDP-N-acetylmuramoyl-L-alanine synthetase</fullName>
    </alternativeName>
</protein>
<comment type="catalytic activity">
    <reaction evidence="13 14">
        <text>UDP-N-acetyl-alpha-D-muramate + L-alanine + ATP = UDP-N-acetyl-alpha-D-muramoyl-L-alanine + ADP + phosphate + H(+)</text>
        <dbReference type="Rhea" id="RHEA:23372"/>
        <dbReference type="ChEBI" id="CHEBI:15378"/>
        <dbReference type="ChEBI" id="CHEBI:30616"/>
        <dbReference type="ChEBI" id="CHEBI:43474"/>
        <dbReference type="ChEBI" id="CHEBI:57972"/>
        <dbReference type="ChEBI" id="CHEBI:70757"/>
        <dbReference type="ChEBI" id="CHEBI:83898"/>
        <dbReference type="ChEBI" id="CHEBI:456216"/>
        <dbReference type="EC" id="6.3.2.8"/>
    </reaction>
</comment>
<evidence type="ECO:0000256" key="13">
    <source>
        <dbReference type="ARBA" id="ARBA00047833"/>
    </source>
</evidence>
<keyword evidence="9 14" id="KW-0133">Cell shape</keyword>
<evidence type="ECO:0000256" key="4">
    <source>
        <dbReference type="ARBA" id="ARBA00022490"/>
    </source>
</evidence>
<dbReference type="InterPro" id="IPR005758">
    <property type="entry name" value="UDP-N-AcMur_Ala_ligase_MurC"/>
</dbReference>
<dbReference type="SUPFAM" id="SSF53623">
    <property type="entry name" value="MurD-like peptide ligases, catalytic domain"/>
    <property type="match status" value="1"/>
</dbReference>
<feature type="domain" description="Mur ligase C-terminal" evidence="16">
    <location>
        <begin position="317"/>
        <end position="442"/>
    </location>
</feature>
<dbReference type="GO" id="GO:0008360">
    <property type="term" value="P:regulation of cell shape"/>
    <property type="evidence" value="ECO:0007669"/>
    <property type="project" value="UniProtKB-KW"/>
</dbReference>
<dbReference type="InterPro" id="IPR050061">
    <property type="entry name" value="MurCDEF_pg_biosynth"/>
</dbReference>
<evidence type="ECO:0000313" key="18">
    <source>
        <dbReference type="EMBL" id="HIR40478.1"/>
    </source>
</evidence>
<dbReference type="GO" id="GO:0005737">
    <property type="term" value="C:cytoplasm"/>
    <property type="evidence" value="ECO:0007669"/>
    <property type="project" value="UniProtKB-SubCell"/>
</dbReference>
<keyword evidence="4 14" id="KW-0963">Cytoplasm</keyword>
<keyword evidence="8 14" id="KW-0067">ATP-binding</keyword>
<evidence type="ECO:0000256" key="8">
    <source>
        <dbReference type="ARBA" id="ARBA00022840"/>
    </source>
</evidence>
<dbReference type="Proteomes" id="UP000886749">
    <property type="component" value="Unassembled WGS sequence"/>
</dbReference>
<evidence type="ECO:0000256" key="5">
    <source>
        <dbReference type="ARBA" id="ARBA00022598"/>
    </source>
</evidence>
<evidence type="ECO:0000256" key="6">
    <source>
        <dbReference type="ARBA" id="ARBA00022618"/>
    </source>
</evidence>
<dbReference type="InterPro" id="IPR036615">
    <property type="entry name" value="Mur_ligase_C_dom_sf"/>
</dbReference>
<proteinExistence type="inferred from homology"/>
<sequence length="461" mass="50736">MQYTAEILKDKKHIHFIGIGGSGMYPLAQILHAKGYYLTGSDNNMTDTLQKVMDMGIPVTLGQKAENVKGADLIVYTAAIMADNPELIAARESGVPVLERKYLLGIVTQQFSNAICISGTHGKTTTTSMATQILMDGGADPTVVIGGKLNTIGGSGRIGHSENMVCESCEFSNTFLELAPDVAVVLNIDEDHMEFFKTLENLKHSFTQFCSMATKCIVYNGDDPNTIDAVKDLPQKKITFGWQDHNDYYPDNIQQLSKVHHRFDLMHQGKPLTTIDLLVPGKHNVLNAVAACICGLLAGVPAEKLNLGMKDFHGACRRFEVLYHNHDIVVADDYAHHPAEIQATLSAAKELGFTRIIAVHQPFTYSRTARLLDDFARVLQIADHVVLSEIMGSREKNTIGIYAKDLAEKIPGCVWYPTFDEMSDHVLSMVQPGDLVITMGCGDVNKCAHQIVEKLKKKFGD</sequence>
<evidence type="ECO:0000256" key="2">
    <source>
        <dbReference type="ARBA" id="ARBA00004752"/>
    </source>
</evidence>
<evidence type="ECO:0000256" key="12">
    <source>
        <dbReference type="ARBA" id="ARBA00023316"/>
    </source>
</evidence>
<feature type="domain" description="Mur ligase N-terminal catalytic" evidence="15">
    <location>
        <begin position="13"/>
        <end position="111"/>
    </location>
</feature>
<dbReference type="SUPFAM" id="SSF53244">
    <property type="entry name" value="MurD-like peptide ligases, peptide-binding domain"/>
    <property type="match status" value="1"/>
</dbReference>
<keyword evidence="11 14" id="KW-0131">Cell cycle</keyword>
<feature type="domain" description="Mur ligase central" evidence="17">
    <location>
        <begin position="117"/>
        <end position="294"/>
    </location>
</feature>
<comment type="pathway">
    <text evidence="2 14">Cell wall biogenesis; peptidoglycan biosynthesis.</text>
</comment>
<keyword evidence="7 14" id="KW-0547">Nucleotide-binding</keyword>
<reference evidence="18" key="2">
    <citation type="journal article" date="2021" name="PeerJ">
        <title>Extensive microbial diversity within the chicken gut microbiome revealed by metagenomics and culture.</title>
        <authorList>
            <person name="Gilroy R."/>
            <person name="Ravi A."/>
            <person name="Getino M."/>
            <person name="Pursley I."/>
            <person name="Horton D.L."/>
            <person name="Alikhan N.F."/>
            <person name="Baker D."/>
            <person name="Gharbi K."/>
            <person name="Hall N."/>
            <person name="Watson M."/>
            <person name="Adriaenssens E.M."/>
            <person name="Foster-Nyarko E."/>
            <person name="Jarju S."/>
            <person name="Secka A."/>
            <person name="Antonio M."/>
            <person name="Oren A."/>
            <person name="Chaudhuri R.R."/>
            <person name="La Ragione R."/>
            <person name="Hildebrand F."/>
            <person name="Pallen M.J."/>
        </authorList>
    </citation>
    <scope>NUCLEOTIDE SEQUENCE</scope>
    <source>
        <strain evidence="18">CHK184-25365</strain>
    </source>
</reference>
<evidence type="ECO:0000259" key="17">
    <source>
        <dbReference type="Pfam" id="PF08245"/>
    </source>
</evidence>
<reference evidence="18" key="1">
    <citation type="submission" date="2020-10" db="EMBL/GenBank/DDBJ databases">
        <authorList>
            <person name="Gilroy R."/>
        </authorList>
    </citation>
    <scope>NUCLEOTIDE SEQUENCE</scope>
    <source>
        <strain evidence="18">CHK184-25365</strain>
    </source>
</reference>
<evidence type="ECO:0000259" key="16">
    <source>
        <dbReference type="Pfam" id="PF02875"/>
    </source>
</evidence>
<name>A0A9D1AID3_9FIRM</name>
<comment type="caution">
    <text evidence="18">The sequence shown here is derived from an EMBL/GenBank/DDBJ whole genome shotgun (WGS) entry which is preliminary data.</text>
</comment>
<dbReference type="HAMAP" id="MF_00046">
    <property type="entry name" value="MurC"/>
    <property type="match status" value="1"/>
</dbReference>
<dbReference type="InterPro" id="IPR000713">
    <property type="entry name" value="Mur_ligase_N"/>
</dbReference>
<dbReference type="Pfam" id="PF01225">
    <property type="entry name" value="Mur_ligase"/>
    <property type="match status" value="1"/>
</dbReference>
<evidence type="ECO:0000256" key="3">
    <source>
        <dbReference type="ARBA" id="ARBA00012211"/>
    </source>
</evidence>
<dbReference type="InterPro" id="IPR013221">
    <property type="entry name" value="Mur_ligase_cen"/>
</dbReference>
<dbReference type="Pfam" id="PF02875">
    <property type="entry name" value="Mur_ligase_C"/>
    <property type="match status" value="1"/>
</dbReference>
<dbReference type="AlphaFoldDB" id="A0A9D1AID3"/>
<dbReference type="Pfam" id="PF08245">
    <property type="entry name" value="Mur_ligase_M"/>
    <property type="match status" value="1"/>
</dbReference>
<evidence type="ECO:0000256" key="10">
    <source>
        <dbReference type="ARBA" id="ARBA00022984"/>
    </source>
</evidence>
<evidence type="ECO:0000256" key="1">
    <source>
        <dbReference type="ARBA" id="ARBA00004496"/>
    </source>
</evidence>
<gene>
    <name evidence="14 18" type="primary">murC</name>
    <name evidence="18" type="ORF">IAB36_01460</name>
</gene>
<dbReference type="GO" id="GO:0071555">
    <property type="term" value="P:cell wall organization"/>
    <property type="evidence" value="ECO:0007669"/>
    <property type="project" value="UniProtKB-KW"/>
</dbReference>
<comment type="subcellular location">
    <subcellularLocation>
        <location evidence="1 14">Cytoplasm</location>
    </subcellularLocation>
</comment>
<dbReference type="GO" id="GO:0009252">
    <property type="term" value="P:peptidoglycan biosynthetic process"/>
    <property type="evidence" value="ECO:0007669"/>
    <property type="project" value="UniProtKB-UniRule"/>
</dbReference>
<evidence type="ECO:0000313" key="19">
    <source>
        <dbReference type="Proteomes" id="UP000886749"/>
    </source>
</evidence>
<dbReference type="GO" id="GO:0051301">
    <property type="term" value="P:cell division"/>
    <property type="evidence" value="ECO:0007669"/>
    <property type="project" value="UniProtKB-KW"/>
</dbReference>
<dbReference type="EMBL" id="DVGY01000035">
    <property type="protein sequence ID" value="HIR40478.1"/>
    <property type="molecule type" value="Genomic_DNA"/>
</dbReference>
<dbReference type="InterPro" id="IPR004101">
    <property type="entry name" value="Mur_ligase_C"/>
</dbReference>
<evidence type="ECO:0000256" key="11">
    <source>
        <dbReference type="ARBA" id="ARBA00023306"/>
    </source>
</evidence>
<dbReference type="PANTHER" id="PTHR43445">
    <property type="entry name" value="UDP-N-ACETYLMURAMATE--L-ALANINE LIGASE-RELATED"/>
    <property type="match status" value="1"/>
</dbReference>
<dbReference type="GO" id="GO:0008763">
    <property type="term" value="F:UDP-N-acetylmuramate-L-alanine ligase activity"/>
    <property type="evidence" value="ECO:0007669"/>
    <property type="project" value="UniProtKB-UniRule"/>
</dbReference>
<dbReference type="Gene3D" id="3.40.50.720">
    <property type="entry name" value="NAD(P)-binding Rossmann-like Domain"/>
    <property type="match status" value="1"/>
</dbReference>
<keyword evidence="10 14" id="KW-0573">Peptidoglycan synthesis</keyword>
<dbReference type="EC" id="6.3.2.8" evidence="3 14"/>
<feature type="binding site" evidence="14">
    <location>
        <begin position="119"/>
        <end position="125"/>
    </location>
    <ligand>
        <name>ATP</name>
        <dbReference type="ChEBI" id="CHEBI:30616"/>
    </ligand>
</feature>
<accession>A0A9D1AID3</accession>
<dbReference type="Gene3D" id="3.90.190.20">
    <property type="entry name" value="Mur ligase, C-terminal domain"/>
    <property type="match status" value="1"/>
</dbReference>
<dbReference type="Gene3D" id="3.40.1190.10">
    <property type="entry name" value="Mur-like, catalytic domain"/>
    <property type="match status" value="1"/>
</dbReference>
<keyword evidence="6 14" id="KW-0132">Cell division</keyword>
<keyword evidence="5 14" id="KW-0436">Ligase</keyword>
<evidence type="ECO:0000256" key="14">
    <source>
        <dbReference type="HAMAP-Rule" id="MF_00046"/>
    </source>
</evidence>
<evidence type="ECO:0000259" key="15">
    <source>
        <dbReference type="Pfam" id="PF01225"/>
    </source>
</evidence>
<comment type="similarity">
    <text evidence="14">Belongs to the MurCDEF family.</text>
</comment>
<dbReference type="SUPFAM" id="SSF51984">
    <property type="entry name" value="MurCD N-terminal domain"/>
    <property type="match status" value="1"/>
</dbReference>
<dbReference type="PANTHER" id="PTHR43445:SF3">
    <property type="entry name" value="UDP-N-ACETYLMURAMATE--L-ALANINE LIGASE"/>
    <property type="match status" value="1"/>
</dbReference>
<evidence type="ECO:0000256" key="9">
    <source>
        <dbReference type="ARBA" id="ARBA00022960"/>
    </source>
</evidence>
<keyword evidence="12 14" id="KW-0961">Cell wall biogenesis/degradation</keyword>
<dbReference type="GO" id="GO:0005524">
    <property type="term" value="F:ATP binding"/>
    <property type="evidence" value="ECO:0007669"/>
    <property type="project" value="UniProtKB-UniRule"/>
</dbReference>